<dbReference type="EMBL" id="CALSGD010001393">
    <property type="protein sequence ID" value="CAH6787023.1"/>
    <property type="molecule type" value="Genomic_DNA"/>
</dbReference>
<gene>
    <name evidence="1" type="primary">AABR07026596.2</name>
    <name evidence="1" type="ORF">PHOROB_LOCUS4967</name>
</gene>
<accession>A0AAU9Z5C2</accession>
<reference evidence="1" key="1">
    <citation type="submission" date="2022-06" db="EMBL/GenBank/DDBJ databases">
        <authorList>
            <person name="Andreotti S."/>
            <person name="Wyler E."/>
        </authorList>
    </citation>
    <scope>NUCLEOTIDE SEQUENCE</scope>
</reference>
<protein>
    <submittedName>
        <fullName evidence="1">AABR07026596.2 protein</fullName>
    </submittedName>
</protein>
<sequence>MRRLIRSACRTANRYKDVTVRPLDSRASRRVAASSLPSLQTPTQAHSFCGVMETRPTFISAPFSGQKERHGG</sequence>
<dbReference type="AlphaFoldDB" id="A0AAU9Z5C2"/>
<proteinExistence type="predicted"/>
<name>A0AAU9Z5C2_PHORO</name>
<dbReference type="Proteomes" id="UP001152836">
    <property type="component" value="Unassembled WGS sequence"/>
</dbReference>
<evidence type="ECO:0000313" key="1">
    <source>
        <dbReference type="EMBL" id="CAH6787023.1"/>
    </source>
</evidence>
<comment type="caution">
    <text evidence="1">The sequence shown here is derived from an EMBL/GenBank/DDBJ whole genome shotgun (WGS) entry which is preliminary data.</text>
</comment>
<organism evidence="1 2">
    <name type="scientific">Phodopus roborovskii</name>
    <name type="common">Roborovski's desert hamster</name>
    <name type="synonym">Cricetulus roborovskii</name>
    <dbReference type="NCBI Taxonomy" id="109678"/>
    <lineage>
        <taxon>Eukaryota</taxon>
        <taxon>Metazoa</taxon>
        <taxon>Chordata</taxon>
        <taxon>Craniata</taxon>
        <taxon>Vertebrata</taxon>
        <taxon>Euteleostomi</taxon>
        <taxon>Mammalia</taxon>
        <taxon>Eutheria</taxon>
        <taxon>Euarchontoglires</taxon>
        <taxon>Glires</taxon>
        <taxon>Rodentia</taxon>
        <taxon>Myomorpha</taxon>
        <taxon>Muroidea</taxon>
        <taxon>Cricetidae</taxon>
        <taxon>Cricetinae</taxon>
        <taxon>Phodopus</taxon>
    </lineage>
</organism>
<evidence type="ECO:0000313" key="2">
    <source>
        <dbReference type="Proteomes" id="UP001152836"/>
    </source>
</evidence>
<keyword evidence="2" id="KW-1185">Reference proteome</keyword>